<gene>
    <name evidence="2" type="ORF">US54_C0058G0002</name>
</gene>
<comment type="caution">
    <text evidence="2">The sequence shown here is derived from an EMBL/GenBank/DDBJ whole genome shotgun (WGS) entry which is preliminary data.</text>
</comment>
<dbReference type="EMBL" id="LBTJ01000058">
    <property type="protein sequence ID" value="KKQ36695.1"/>
    <property type="molecule type" value="Genomic_DNA"/>
</dbReference>
<dbReference type="Proteomes" id="UP000034471">
    <property type="component" value="Unassembled WGS sequence"/>
</dbReference>
<protein>
    <submittedName>
        <fullName evidence="2">Uncharacterized protein</fullName>
    </submittedName>
</protein>
<reference evidence="2 3" key="1">
    <citation type="journal article" date="2015" name="Nature">
        <title>rRNA introns, odd ribosomes, and small enigmatic genomes across a large radiation of phyla.</title>
        <authorList>
            <person name="Brown C.T."/>
            <person name="Hug L.A."/>
            <person name="Thomas B.C."/>
            <person name="Sharon I."/>
            <person name="Castelle C.J."/>
            <person name="Singh A."/>
            <person name="Wilkins M.J."/>
            <person name="Williams K.H."/>
            <person name="Banfield J.F."/>
        </authorList>
    </citation>
    <scope>NUCLEOTIDE SEQUENCE [LARGE SCALE GENOMIC DNA]</scope>
</reference>
<name>A0A0G0HDT3_9BACT</name>
<feature type="transmembrane region" description="Helical" evidence="1">
    <location>
        <begin position="37"/>
        <end position="54"/>
    </location>
</feature>
<keyword evidence="1" id="KW-1133">Transmembrane helix</keyword>
<evidence type="ECO:0000313" key="3">
    <source>
        <dbReference type="Proteomes" id="UP000034471"/>
    </source>
</evidence>
<organism evidence="2 3">
    <name type="scientific">Candidatus Roizmanbacteria bacterium GW2011_GWA2_37_7</name>
    <dbReference type="NCBI Taxonomy" id="1618481"/>
    <lineage>
        <taxon>Bacteria</taxon>
        <taxon>Candidatus Roizmaniibacteriota</taxon>
    </lineage>
</organism>
<evidence type="ECO:0000256" key="1">
    <source>
        <dbReference type="SAM" id="Phobius"/>
    </source>
</evidence>
<dbReference type="AlphaFoldDB" id="A0A0G0HDT3"/>
<proteinExistence type="predicted"/>
<accession>A0A0G0HDT3</accession>
<dbReference type="STRING" id="1618481.US54_C0058G0002"/>
<keyword evidence="1" id="KW-0812">Transmembrane</keyword>
<sequence length="57" mass="6620">MKRYLWIALIIITLIVDWTALDDITTGNESDLLSEWVTVYVSVPVLVLSVWKVWKGR</sequence>
<evidence type="ECO:0000313" key="2">
    <source>
        <dbReference type="EMBL" id="KKQ36695.1"/>
    </source>
</evidence>
<keyword evidence="1" id="KW-0472">Membrane</keyword>